<protein>
    <submittedName>
        <fullName evidence="3">Uncharacterized protein</fullName>
    </submittedName>
</protein>
<dbReference type="Gene3D" id="3.30.300.30">
    <property type="match status" value="1"/>
</dbReference>
<dbReference type="InterPro" id="IPR045851">
    <property type="entry name" value="AMP-bd_C_sf"/>
</dbReference>
<dbReference type="Pfam" id="PF13193">
    <property type="entry name" value="AMP-binding_C"/>
    <property type="match status" value="1"/>
</dbReference>
<dbReference type="SUPFAM" id="SSF56801">
    <property type="entry name" value="Acetyl-CoA synthetase-like"/>
    <property type="match status" value="1"/>
</dbReference>
<feature type="domain" description="AMP-dependent synthetase/ligase" evidence="1">
    <location>
        <begin position="54"/>
        <end position="185"/>
    </location>
</feature>
<dbReference type="GeneID" id="110247119"/>
<dbReference type="Gene3D" id="3.40.50.12780">
    <property type="entry name" value="N-terminal domain of ligase-like"/>
    <property type="match status" value="1"/>
</dbReference>
<sequence>GASFGLRKEICYNDRPVSWGGGYSGNLVGLRFVNTSTVKAPTEMAVSEALCECVFKIWEKEKCTVCSLNPVLVQKLLTGSMHMKYDLSNVSVFTMFGQRYSLDTVAALIKIFPKVAIVVLYASSESWLLAKMIVNKETAVEEKYAKLTIEEGVEVKIVDEESKLVSRGTPGEICARKASVFLEYLGNPEATKRTKSSTGWVHMGDTGIMYNDGKIEVIGRKTEIIKRATVKIFPAHIEKVLLQHPQVSDVVVVGIPDQQLHEEVCACVILREDTESDGSDEEAKVLEIREWCKRQWPPGPDGLSMTPRYFLPMKNFPVLERAGKTFVRGVKDYALKKLTV</sequence>
<evidence type="ECO:0000259" key="2">
    <source>
        <dbReference type="Pfam" id="PF13193"/>
    </source>
</evidence>
<dbReference type="EnsemblMetazoa" id="XM_021053510.2">
    <property type="protein sequence ID" value="XP_020909169.2"/>
    <property type="gene ID" value="LOC110247119"/>
</dbReference>
<dbReference type="PANTHER" id="PTHR42814">
    <property type="entry name" value="AMP-BINDING DOMAIN-CONTAINING PROTEIN"/>
    <property type="match status" value="1"/>
</dbReference>
<name>A0A913XU10_EXADI</name>
<dbReference type="InterPro" id="IPR042099">
    <property type="entry name" value="ANL_N_sf"/>
</dbReference>
<dbReference type="CDD" id="cd04433">
    <property type="entry name" value="AFD_class_I"/>
    <property type="match status" value="1"/>
</dbReference>
<dbReference type="Proteomes" id="UP000887567">
    <property type="component" value="Unplaced"/>
</dbReference>
<dbReference type="PANTHER" id="PTHR42814:SF3">
    <property type="entry name" value="BETA-N-ACETYLHEXOSAMINIDASE"/>
    <property type="match status" value="1"/>
</dbReference>
<dbReference type="OMA" id="ANFHADK"/>
<dbReference type="OrthoDB" id="10253869at2759"/>
<reference evidence="3" key="1">
    <citation type="submission" date="2022-11" db="UniProtKB">
        <authorList>
            <consortium name="EnsemblMetazoa"/>
        </authorList>
    </citation>
    <scope>IDENTIFICATION</scope>
</reference>
<feature type="domain" description="AMP-binding enzyme C-terminal" evidence="2">
    <location>
        <begin position="237"/>
        <end position="297"/>
    </location>
</feature>
<proteinExistence type="predicted"/>
<evidence type="ECO:0000313" key="4">
    <source>
        <dbReference type="Proteomes" id="UP000887567"/>
    </source>
</evidence>
<dbReference type="AlphaFoldDB" id="A0A913XU10"/>
<dbReference type="KEGG" id="epa:110247119"/>
<dbReference type="RefSeq" id="XP_020909169.2">
    <property type="nucleotide sequence ID" value="XM_021053510.2"/>
</dbReference>
<organism evidence="3 4">
    <name type="scientific">Exaiptasia diaphana</name>
    <name type="common">Tropical sea anemone</name>
    <name type="synonym">Aiptasia pulchella</name>
    <dbReference type="NCBI Taxonomy" id="2652724"/>
    <lineage>
        <taxon>Eukaryota</taxon>
        <taxon>Metazoa</taxon>
        <taxon>Cnidaria</taxon>
        <taxon>Anthozoa</taxon>
        <taxon>Hexacorallia</taxon>
        <taxon>Actiniaria</taxon>
        <taxon>Aiptasiidae</taxon>
        <taxon>Exaiptasia</taxon>
    </lineage>
</organism>
<dbReference type="InterPro" id="IPR000873">
    <property type="entry name" value="AMP-dep_synth/lig_dom"/>
</dbReference>
<accession>A0A913XU10</accession>
<evidence type="ECO:0000259" key="1">
    <source>
        <dbReference type="Pfam" id="PF00501"/>
    </source>
</evidence>
<evidence type="ECO:0000313" key="3">
    <source>
        <dbReference type="EnsemblMetazoa" id="XP_020909169.2"/>
    </source>
</evidence>
<dbReference type="InterPro" id="IPR025110">
    <property type="entry name" value="AMP-bd_C"/>
</dbReference>
<dbReference type="Pfam" id="PF00501">
    <property type="entry name" value="AMP-binding"/>
    <property type="match status" value="1"/>
</dbReference>
<keyword evidence="4" id="KW-1185">Reference proteome</keyword>